<gene>
    <name evidence="3" type="ORF">SCF082_LOCUS5907</name>
</gene>
<keyword evidence="1" id="KW-0520">NAD</keyword>
<evidence type="ECO:0000259" key="2">
    <source>
        <dbReference type="PROSITE" id="PS51059"/>
    </source>
</evidence>
<protein>
    <recommendedName>
        <fullName evidence="1">Poly [ADP-ribose] polymerase</fullName>
        <shortName evidence="1">PARP</shortName>
        <ecNumber evidence="1">2.4.2.-</ecNumber>
    </recommendedName>
</protein>
<dbReference type="Gene3D" id="3.90.228.10">
    <property type="match status" value="1"/>
</dbReference>
<dbReference type="InterPro" id="IPR051712">
    <property type="entry name" value="ARTD-AVP"/>
</dbReference>
<dbReference type="Proteomes" id="UP001642464">
    <property type="component" value="Unassembled WGS sequence"/>
</dbReference>
<evidence type="ECO:0000256" key="1">
    <source>
        <dbReference type="RuleBase" id="RU362114"/>
    </source>
</evidence>
<feature type="domain" description="PARP catalytic" evidence="2">
    <location>
        <begin position="165"/>
        <end position="372"/>
    </location>
</feature>
<comment type="caution">
    <text evidence="3">The sequence shown here is derived from an EMBL/GenBank/DDBJ whole genome shotgun (WGS) entry which is preliminary data.</text>
</comment>
<evidence type="ECO:0000313" key="3">
    <source>
        <dbReference type="EMBL" id="CAK8999072.1"/>
    </source>
</evidence>
<dbReference type="SUPFAM" id="SSF56399">
    <property type="entry name" value="ADP-ribosylation"/>
    <property type="match status" value="1"/>
</dbReference>
<dbReference type="InterPro" id="IPR012317">
    <property type="entry name" value="Poly(ADP-ribose)pol_cat_dom"/>
</dbReference>
<dbReference type="PANTHER" id="PTHR45740">
    <property type="entry name" value="POLY [ADP-RIBOSE] POLYMERASE"/>
    <property type="match status" value="1"/>
</dbReference>
<reference evidence="3 4" key="1">
    <citation type="submission" date="2024-02" db="EMBL/GenBank/DDBJ databases">
        <authorList>
            <person name="Chen Y."/>
            <person name="Shah S."/>
            <person name="Dougan E. K."/>
            <person name="Thang M."/>
            <person name="Chan C."/>
        </authorList>
    </citation>
    <scope>NUCLEOTIDE SEQUENCE [LARGE SCALE GENOMIC DNA]</scope>
</reference>
<dbReference type="EMBL" id="CAXAMM010003236">
    <property type="protein sequence ID" value="CAK8999072.1"/>
    <property type="molecule type" value="Genomic_DNA"/>
</dbReference>
<proteinExistence type="predicted"/>
<name>A0ABP0I923_9DINO</name>
<organism evidence="3 4">
    <name type="scientific">Durusdinium trenchii</name>
    <dbReference type="NCBI Taxonomy" id="1381693"/>
    <lineage>
        <taxon>Eukaryota</taxon>
        <taxon>Sar</taxon>
        <taxon>Alveolata</taxon>
        <taxon>Dinophyceae</taxon>
        <taxon>Suessiales</taxon>
        <taxon>Symbiodiniaceae</taxon>
        <taxon>Durusdinium</taxon>
    </lineage>
</organism>
<keyword evidence="4" id="KW-1185">Reference proteome</keyword>
<dbReference type="PROSITE" id="PS51059">
    <property type="entry name" value="PARP_CATALYTIC"/>
    <property type="match status" value="1"/>
</dbReference>
<dbReference type="Gene3D" id="1.20.5.510">
    <property type="entry name" value="Single helix bin"/>
    <property type="match status" value="1"/>
</dbReference>
<keyword evidence="1" id="KW-0808">Transferase</keyword>
<sequence>MASAAIRAEETPPSTLDLLGATRPVWNMARLSSLVVLAACALLARHVSTLLFANAPSTSSRSLRMAQQAVDERDEGLVLIKPEESGKVVKRDKFNNPPRIVMKTNDWDQPEIQLSTGASNQINYITPVVQSDDIKAWLSLNVNFFAIIGLTTVGGLIEIQRFFPDTLYWNFRAVKAVQIMNAPCWASYLQRRDHVLQQCLKVKARSDATYWREGLNGALMTDALTERMEVSAFTPLKREANECWLFHGTSHHAAEGITTDDFDMTRANPAGLFGAGVYFAESVSKADEYVKGKHVDGVELFPLLLCRVCLGYIYYCDQRRPSARELEEHCLLEDWHSVLGDRKKTSNTFREFIIYDNLQAFPAYIIYYSREY</sequence>
<dbReference type="EC" id="2.4.2.-" evidence="1"/>
<keyword evidence="1" id="KW-0328">Glycosyltransferase</keyword>
<evidence type="ECO:0000313" key="4">
    <source>
        <dbReference type="Proteomes" id="UP001642464"/>
    </source>
</evidence>
<dbReference type="Pfam" id="PF00644">
    <property type="entry name" value="PARP"/>
    <property type="match status" value="1"/>
</dbReference>
<dbReference type="PANTHER" id="PTHR45740:SF2">
    <property type="entry name" value="POLY [ADP-RIBOSE] POLYMERASE"/>
    <property type="match status" value="1"/>
</dbReference>
<accession>A0ABP0I923</accession>